<protein>
    <submittedName>
        <fullName evidence="4">Ankyrin repeat domain-containing protein</fullName>
    </submittedName>
</protein>
<dbReference type="RefSeq" id="WP_345405971.1">
    <property type="nucleotide sequence ID" value="NZ_BAABHG010000019.1"/>
</dbReference>
<organism evidence="4 5">
    <name type="scientific">Amycolatopsis samaneae</name>
    <dbReference type="NCBI Taxonomy" id="664691"/>
    <lineage>
        <taxon>Bacteria</taxon>
        <taxon>Bacillati</taxon>
        <taxon>Actinomycetota</taxon>
        <taxon>Actinomycetes</taxon>
        <taxon>Pseudonocardiales</taxon>
        <taxon>Pseudonocardiaceae</taxon>
        <taxon>Amycolatopsis</taxon>
    </lineage>
</organism>
<evidence type="ECO:0000313" key="4">
    <source>
        <dbReference type="EMBL" id="MFD2459175.1"/>
    </source>
</evidence>
<dbReference type="Gene3D" id="1.25.40.20">
    <property type="entry name" value="Ankyrin repeat-containing domain"/>
    <property type="match status" value="1"/>
</dbReference>
<dbReference type="SUPFAM" id="SSF48403">
    <property type="entry name" value="Ankyrin repeat"/>
    <property type="match status" value="1"/>
</dbReference>
<dbReference type="PANTHER" id="PTHR24171">
    <property type="entry name" value="ANKYRIN REPEAT DOMAIN-CONTAINING PROTEIN 39-RELATED"/>
    <property type="match status" value="1"/>
</dbReference>
<dbReference type="PROSITE" id="PS50088">
    <property type="entry name" value="ANK_REPEAT"/>
    <property type="match status" value="3"/>
</dbReference>
<accession>A0ABW5GDF0</accession>
<dbReference type="InterPro" id="IPR015943">
    <property type="entry name" value="WD40/YVTN_repeat-like_dom_sf"/>
</dbReference>
<proteinExistence type="predicted"/>
<dbReference type="InterPro" id="IPR002110">
    <property type="entry name" value="Ankyrin_rpt"/>
</dbReference>
<gene>
    <name evidence="4" type="ORF">ACFSYJ_11200</name>
</gene>
<comment type="caution">
    <text evidence="4">The sequence shown here is derived from an EMBL/GenBank/DDBJ whole genome shotgun (WGS) entry which is preliminary data.</text>
</comment>
<keyword evidence="2 3" id="KW-0040">ANK repeat</keyword>
<sequence length="540" mass="57242">MRDDHPAIVAAGAGDLARLTALLGAEPEAVNVRGWMGITPLMAAVWQADSATVARFLLARGADPLAVRSDGDGALHRAASGEVAELLAAAAGPVGLAARYLFGQTPLHVAVDEGHLDVVRVFLAHGADPAAVDRRGDTPLDLADDPRIARLLVEAGAPPQTGRSATPLHLACRRATRDPGWVPVIELLLERGADPGRRDEFGSLPSDLLGEHEVRDRLVTAVTRAGREVDLTPTEAAAHRQERVAIRPDGTEAVTSTFSGTVLVRWRLAPAITPVEALRVGVRSRARGPYGAGLVFADDESVWLRDWDDLRRSRVIAAELVPEEPYPHPVLSGDGRFLLVASAECLRLIDLEREETAGELGGLGDWSIEARFAPDERTIAVGNSMQGTCWLTILDANLGERSVRQADLPSSNQPETVSDVAFAPDGRTVATWIRPDRAGHNGYRGLAAVTRTHDGEPAWHRHVDDGVAGAPGKVTSAALCFTSDGSRLAVGLDTGILWLDAKTGTPTGHDTLGSVTALASHPALGVLAATDHGLHRLDPR</sequence>
<dbReference type="PROSITE" id="PS50297">
    <property type="entry name" value="ANK_REP_REGION"/>
    <property type="match status" value="3"/>
</dbReference>
<evidence type="ECO:0000256" key="3">
    <source>
        <dbReference type="PROSITE-ProRule" id="PRU00023"/>
    </source>
</evidence>
<evidence type="ECO:0000256" key="1">
    <source>
        <dbReference type="ARBA" id="ARBA00022737"/>
    </source>
</evidence>
<dbReference type="SUPFAM" id="SSF82171">
    <property type="entry name" value="DPP6 N-terminal domain-like"/>
    <property type="match status" value="1"/>
</dbReference>
<keyword evidence="5" id="KW-1185">Reference proteome</keyword>
<dbReference type="InterPro" id="IPR036770">
    <property type="entry name" value="Ankyrin_rpt-contain_sf"/>
</dbReference>
<dbReference type="SMART" id="SM00248">
    <property type="entry name" value="ANK"/>
    <property type="match status" value="4"/>
</dbReference>
<feature type="repeat" description="ANK" evidence="3">
    <location>
        <begin position="102"/>
        <end position="134"/>
    </location>
</feature>
<evidence type="ECO:0000313" key="5">
    <source>
        <dbReference type="Proteomes" id="UP001597419"/>
    </source>
</evidence>
<dbReference type="Proteomes" id="UP001597419">
    <property type="component" value="Unassembled WGS sequence"/>
</dbReference>
<feature type="repeat" description="ANK" evidence="3">
    <location>
        <begin position="36"/>
        <end position="69"/>
    </location>
</feature>
<reference evidence="5" key="1">
    <citation type="journal article" date="2019" name="Int. J. Syst. Evol. Microbiol.">
        <title>The Global Catalogue of Microorganisms (GCM) 10K type strain sequencing project: providing services to taxonomists for standard genome sequencing and annotation.</title>
        <authorList>
            <consortium name="The Broad Institute Genomics Platform"/>
            <consortium name="The Broad Institute Genome Sequencing Center for Infectious Disease"/>
            <person name="Wu L."/>
            <person name="Ma J."/>
        </authorList>
    </citation>
    <scope>NUCLEOTIDE SEQUENCE [LARGE SCALE GENOMIC DNA]</scope>
    <source>
        <strain evidence="5">CGMCC 4.7643</strain>
    </source>
</reference>
<dbReference type="PRINTS" id="PR01415">
    <property type="entry name" value="ANKYRIN"/>
</dbReference>
<dbReference type="Pfam" id="PF13857">
    <property type="entry name" value="Ank_5"/>
    <property type="match status" value="1"/>
</dbReference>
<name>A0ABW5GDF0_9PSEU</name>
<dbReference type="Gene3D" id="2.130.10.10">
    <property type="entry name" value="YVTN repeat-like/Quinoprotein amine dehydrogenase"/>
    <property type="match status" value="1"/>
</dbReference>
<dbReference type="Pfam" id="PF00023">
    <property type="entry name" value="Ank"/>
    <property type="match status" value="2"/>
</dbReference>
<evidence type="ECO:0000256" key="2">
    <source>
        <dbReference type="ARBA" id="ARBA00023043"/>
    </source>
</evidence>
<dbReference type="EMBL" id="JBHUKU010000005">
    <property type="protein sequence ID" value="MFD2459175.1"/>
    <property type="molecule type" value="Genomic_DNA"/>
</dbReference>
<keyword evidence="1" id="KW-0677">Repeat</keyword>
<feature type="repeat" description="ANK" evidence="3">
    <location>
        <begin position="163"/>
        <end position="200"/>
    </location>
</feature>